<dbReference type="InterPro" id="IPR015590">
    <property type="entry name" value="Aldehyde_DH_dom"/>
</dbReference>
<dbReference type="InterPro" id="IPR029510">
    <property type="entry name" value="Ald_DH_CS_GLU"/>
</dbReference>
<dbReference type="PIRSF" id="PIRSF036492">
    <property type="entry name" value="ALDH"/>
    <property type="match status" value="1"/>
</dbReference>
<evidence type="ECO:0000256" key="5">
    <source>
        <dbReference type="PIRSR" id="PIRSR036492-1"/>
    </source>
</evidence>
<dbReference type="AlphaFoldDB" id="A0A8J6ARB3"/>
<feature type="active site" evidence="5">
    <location>
        <position position="245"/>
    </location>
</feature>
<dbReference type="Gene3D" id="3.40.605.10">
    <property type="entry name" value="Aldehyde Dehydrogenase, Chain A, domain 1"/>
    <property type="match status" value="1"/>
</dbReference>
<dbReference type="PROSITE" id="PS00687">
    <property type="entry name" value="ALDEHYDE_DEHYDR_GLU"/>
    <property type="match status" value="1"/>
</dbReference>
<feature type="domain" description="Aldehyde dehydrogenase" evidence="8">
    <location>
        <begin position="22"/>
        <end position="432"/>
    </location>
</feature>
<sequence length="463" mass="50600">MADSSIQGIYDALKSFERTREPRSIEWRRAQLKALKHMLSAEKDGALKALKEDLGRCDTESIMEYSTIVSDVSHILSHLPSLVAPQSVERAMLHWPCEASIVTEPLGTVLIISPWNYPLSLALQPLVGALAAGNCAVIKPSEVATACEKWLVEAVPRYLDKRAVAVVPGGVEVSTELLKLHWDHIFYTGNSVVARIVMRAAAEHLTPVTLELGGKSPVVVANDADMRSAARKLLWGKHLNCGQTCVGPDYVLTTPDAFEPLSAAFKAEYAKIAPSGDLKESKDYPRIINHRHTERLAGLVAELPETIVGSTSDIDVEAKYIPIIVAKVDKTHPLMDGEIFGPILPIIVVDSIDESIDYINSRDKPLALYAFTKSKKTWAKILGSTSSGGAACNDVIVHLSHTGLPFGGVGESGMGNYHGDQSYHTFSHHRSVLKKGSIETDKMLRYPPYKHSKMLDLSLNLLN</sequence>
<accession>A0A8J6ARB3</accession>
<evidence type="ECO:0000256" key="6">
    <source>
        <dbReference type="PROSITE-ProRule" id="PRU10007"/>
    </source>
</evidence>
<keyword evidence="10" id="KW-1185">Reference proteome</keyword>
<evidence type="ECO:0000313" key="9">
    <source>
        <dbReference type="EMBL" id="KAG9392311.1"/>
    </source>
</evidence>
<keyword evidence="2 4" id="KW-0560">Oxidoreductase</keyword>
<organism evidence="9 10">
    <name type="scientific">Carpediemonas membranifera</name>
    <dbReference type="NCBI Taxonomy" id="201153"/>
    <lineage>
        <taxon>Eukaryota</taxon>
        <taxon>Metamonada</taxon>
        <taxon>Carpediemonas-like organisms</taxon>
        <taxon>Carpediemonas</taxon>
    </lineage>
</organism>
<comment type="caution">
    <text evidence="9">The sequence shown here is derived from an EMBL/GenBank/DDBJ whole genome shotgun (WGS) entry which is preliminary data.</text>
</comment>
<evidence type="ECO:0000256" key="1">
    <source>
        <dbReference type="ARBA" id="ARBA00009986"/>
    </source>
</evidence>
<dbReference type="PANTHER" id="PTHR43570">
    <property type="entry name" value="ALDEHYDE DEHYDROGENASE"/>
    <property type="match status" value="1"/>
</dbReference>
<dbReference type="CDD" id="cd07087">
    <property type="entry name" value="ALDH_F3-13-14_CALDH-like"/>
    <property type="match status" value="1"/>
</dbReference>
<proteinExistence type="inferred from homology"/>
<dbReference type="GO" id="GO:0004029">
    <property type="term" value="F:aldehyde dehydrogenase (NAD+) activity"/>
    <property type="evidence" value="ECO:0007669"/>
    <property type="project" value="TreeGrafter"/>
</dbReference>
<evidence type="ECO:0000256" key="7">
    <source>
        <dbReference type="RuleBase" id="RU003345"/>
    </source>
</evidence>
<dbReference type="InterPro" id="IPR016162">
    <property type="entry name" value="Ald_DH_N"/>
</dbReference>
<dbReference type="SUPFAM" id="SSF53720">
    <property type="entry name" value="ALDH-like"/>
    <property type="match status" value="1"/>
</dbReference>
<evidence type="ECO:0000256" key="4">
    <source>
        <dbReference type="PIRNR" id="PIRNR036492"/>
    </source>
</evidence>
<dbReference type="EMBL" id="JAHDYR010000038">
    <property type="protein sequence ID" value="KAG9392311.1"/>
    <property type="molecule type" value="Genomic_DNA"/>
</dbReference>
<dbReference type="PANTHER" id="PTHR43570:SF16">
    <property type="entry name" value="ALDEHYDE DEHYDROGENASE TYPE III, ISOFORM Q"/>
    <property type="match status" value="1"/>
</dbReference>
<evidence type="ECO:0000256" key="2">
    <source>
        <dbReference type="ARBA" id="ARBA00023002"/>
    </source>
</evidence>
<dbReference type="GO" id="GO:0006081">
    <property type="term" value="P:aldehyde metabolic process"/>
    <property type="evidence" value="ECO:0007669"/>
    <property type="project" value="InterPro"/>
</dbReference>
<dbReference type="OrthoDB" id="440325at2759"/>
<evidence type="ECO:0000259" key="8">
    <source>
        <dbReference type="Pfam" id="PF00171"/>
    </source>
</evidence>
<dbReference type="Gene3D" id="3.40.309.10">
    <property type="entry name" value="Aldehyde Dehydrogenase, Chain A, domain 2"/>
    <property type="match status" value="1"/>
</dbReference>
<keyword evidence="3" id="KW-0520">NAD</keyword>
<feature type="active site" evidence="5 6">
    <location>
        <position position="211"/>
    </location>
</feature>
<dbReference type="FunFam" id="3.40.309.10:FF:000003">
    <property type="entry name" value="Aldehyde dehydrogenase"/>
    <property type="match status" value="1"/>
</dbReference>
<dbReference type="FunFam" id="3.40.605.10:FF:000004">
    <property type="entry name" value="Aldehyde dehydrogenase"/>
    <property type="match status" value="1"/>
</dbReference>
<comment type="similarity">
    <text evidence="1 4 7">Belongs to the aldehyde dehydrogenase family.</text>
</comment>
<dbReference type="InterPro" id="IPR016161">
    <property type="entry name" value="Ald_DH/histidinol_DH"/>
</dbReference>
<evidence type="ECO:0000313" key="10">
    <source>
        <dbReference type="Proteomes" id="UP000717585"/>
    </source>
</evidence>
<name>A0A8J6ARB3_9EUKA</name>
<dbReference type="Proteomes" id="UP000717585">
    <property type="component" value="Unassembled WGS sequence"/>
</dbReference>
<reference evidence="9" key="1">
    <citation type="submission" date="2021-05" db="EMBL/GenBank/DDBJ databases">
        <title>A free-living protist that lacks canonical eukaryotic 1 DNA replication and segregation systems.</title>
        <authorList>
            <person name="Salas-Leiva D.E."/>
            <person name="Tromer E.C."/>
            <person name="Curtis B.A."/>
            <person name="Jerlstrom-Hultqvist J."/>
            <person name="Kolisko M."/>
            <person name="Yi Z."/>
            <person name="Salas-Leiva J.S."/>
            <person name="Gallot-Lavallee L."/>
            <person name="Kops G.J.P.L."/>
            <person name="Archibald J.M."/>
            <person name="Simpson A.G.B."/>
            <person name="Roger A.J."/>
        </authorList>
    </citation>
    <scope>NUCLEOTIDE SEQUENCE</scope>
    <source>
        <strain evidence="9">BICM</strain>
    </source>
</reference>
<evidence type="ECO:0000256" key="3">
    <source>
        <dbReference type="ARBA" id="ARBA00023027"/>
    </source>
</evidence>
<dbReference type="InterPro" id="IPR012394">
    <property type="entry name" value="Aldehyde_DH_NAD(P)"/>
</dbReference>
<dbReference type="InterPro" id="IPR016163">
    <property type="entry name" value="Ald_DH_C"/>
</dbReference>
<dbReference type="Pfam" id="PF00171">
    <property type="entry name" value="Aldedh"/>
    <property type="match status" value="1"/>
</dbReference>
<gene>
    <name evidence="9" type="ORF">J8273_5300</name>
</gene>
<dbReference type="GO" id="GO:0005737">
    <property type="term" value="C:cytoplasm"/>
    <property type="evidence" value="ECO:0007669"/>
    <property type="project" value="TreeGrafter"/>
</dbReference>
<protein>
    <recommendedName>
        <fullName evidence="4">Aldehyde dehydrogenase</fullName>
    </recommendedName>
</protein>